<evidence type="ECO:0000256" key="9">
    <source>
        <dbReference type="RuleBase" id="RU365045"/>
    </source>
</evidence>
<dbReference type="EC" id="2.3.1.178" evidence="4 9"/>
<sequence>MSVTEEITPVHDVETPPGALIVEPEVRHAAEMWRVARDSKTLDVNSSYAYLVYCRDFARTSRVAVIDGRVVGFVIGHVRPESPHHLFVWQIAVDESARGKGLAGRLLDELFGAVAASDDVHSVETTITDDNEASQKLFASFAKRWQKAPITVDPLFEPAHFPDGHDAEKLYEIGPIFVLDDGIADDARELVATEP</sequence>
<dbReference type="Pfam" id="PF00583">
    <property type="entry name" value="Acetyltransf_1"/>
    <property type="match status" value="1"/>
</dbReference>
<organism evidence="11 12">
    <name type="scientific">Paramicrobacterium humi</name>
    <dbReference type="NCBI Taxonomy" id="640635"/>
    <lineage>
        <taxon>Bacteria</taxon>
        <taxon>Bacillati</taxon>
        <taxon>Actinomycetota</taxon>
        <taxon>Actinomycetes</taxon>
        <taxon>Micrococcales</taxon>
        <taxon>Microbacteriaceae</taxon>
        <taxon>Paramicrobacterium</taxon>
    </lineage>
</organism>
<dbReference type="PROSITE" id="PS51186">
    <property type="entry name" value="GNAT"/>
    <property type="match status" value="1"/>
</dbReference>
<dbReference type="UniPathway" id="UPA00067">
    <property type="reaction ID" value="UER00122"/>
</dbReference>
<name>A0A1H4K0U8_9MICO</name>
<evidence type="ECO:0000256" key="5">
    <source>
        <dbReference type="ARBA" id="ARBA00017935"/>
    </source>
</evidence>
<dbReference type="RefSeq" id="WP_091180626.1">
    <property type="nucleotide sequence ID" value="NZ_FNRY01000001.1"/>
</dbReference>
<dbReference type="InterPro" id="IPR000182">
    <property type="entry name" value="GNAT_dom"/>
</dbReference>
<keyword evidence="7 9" id="KW-0012">Acyltransferase</keyword>
<keyword evidence="12" id="KW-1185">Reference proteome</keyword>
<comment type="pathway">
    <text evidence="2 9">Amine and polyamine biosynthesis; ectoine biosynthesis; L-ectoine from L-aspartate 4-semialdehyde: step 2/3.</text>
</comment>
<evidence type="ECO:0000256" key="4">
    <source>
        <dbReference type="ARBA" id="ARBA00012355"/>
    </source>
</evidence>
<reference evidence="11 12" key="1">
    <citation type="submission" date="2016-10" db="EMBL/GenBank/DDBJ databases">
        <authorList>
            <person name="de Groot N.N."/>
        </authorList>
    </citation>
    <scope>NUCLEOTIDE SEQUENCE [LARGE SCALE GENOMIC DNA]</scope>
    <source>
        <strain evidence="11 12">DSM 21799</strain>
    </source>
</reference>
<evidence type="ECO:0000256" key="8">
    <source>
        <dbReference type="ARBA" id="ARBA00048924"/>
    </source>
</evidence>
<protein>
    <recommendedName>
        <fullName evidence="5 9">L-2,4-diaminobutyric acid acetyltransferase</fullName>
        <shortName evidence="9">DABA acetyltransferase</shortName>
        <ecNumber evidence="4 9">2.3.1.178</ecNumber>
    </recommendedName>
</protein>
<dbReference type="Proteomes" id="UP000199183">
    <property type="component" value="Unassembled WGS sequence"/>
</dbReference>
<dbReference type="NCBIfam" id="TIGR02406">
    <property type="entry name" value="ectoine_EctA"/>
    <property type="match status" value="1"/>
</dbReference>
<dbReference type="STRING" id="640635.SAMN04489806_0958"/>
<evidence type="ECO:0000256" key="6">
    <source>
        <dbReference type="ARBA" id="ARBA00022679"/>
    </source>
</evidence>
<evidence type="ECO:0000256" key="3">
    <source>
        <dbReference type="ARBA" id="ARBA00010712"/>
    </source>
</evidence>
<dbReference type="GO" id="GO:0033816">
    <property type="term" value="F:diaminobutyrate acetyltransferase activity"/>
    <property type="evidence" value="ECO:0007669"/>
    <property type="project" value="UniProtKB-EC"/>
</dbReference>
<dbReference type="OrthoDB" id="2436196at2"/>
<evidence type="ECO:0000313" key="11">
    <source>
        <dbReference type="EMBL" id="SEB52043.1"/>
    </source>
</evidence>
<accession>A0A1H4K0U8</accession>
<comment type="function">
    <text evidence="1 9">Catalyzes the acetylation of L-2,4-diaminobutyrate (DABA) to gamma-N-acetyl-alpha,gamma-diaminobutyric acid (ADABA) with acetyl coenzyme A.</text>
</comment>
<comment type="catalytic activity">
    <reaction evidence="8 9">
        <text>L-2,4-diaminobutanoate + acetyl-CoA = (2S)-4-acetamido-2-aminobutanoate + CoA + H(+)</text>
        <dbReference type="Rhea" id="RHEA:16901"/>
        <dbReference type="ChEBI" id="CHEBI:15378"/>
        <dbReference type="ChEBI" id="CHEBI:57287"/>
        <dbReference type="ChEBI" id="CHEBI:57288"/>
        <dbReference type="ChEBI" id="CHEBI:58761"/>
        <dbReference type="ChEBI" id="CHEBI:58929"/>
        <dbReference type="EC" id="2.3.1.178"/>
    </reaction>
</comment>
<dbReference type="SUPFAM" id="SSF55729">
    <property type="entry name" value="Acyl-CoA N-acyltransferases (Nat)"/>
    <property type="match status" value="1"/>
</dbReference>
<gene>
    <name evidence="9" type="primary">ectA</name>
    <name evidence="11" type="ORF">SAMN04489806_0958</name>
</gene>
<dbReference type="CDD" id="cd04301">
    <property type="entry name" value="NAT_SF"/>
    <property type="match status" value="1"/>
</dbReference>
<dbReference type="InterPro" id="IPR016181">
    <property type="entry name" value="Acyl_CoA_acyltransferase"/>
</dbReference>
<feature type="domain" description="N-acetyltransferase" evidence="10">
    <location>
        <begin position="19"/>
        <end position="168"/>
    </location>
</feature>
<proteinExistence type="inferred from homology"/>
<evidence type="ECO:0000256" key="2">
    <source>
        <dbReference type="ARBA" id="ARBA00004978"/>
    </source>
</evidence>
<dbReference type="EMBL" id="FNRY01000001">
    <property type="protein sequence ID" value="SEB52043.1"/>
    <property type="molecule type" value="Genomic_DNA"/>
</dbReference>
<dbReference type="AlphaFoldDB" id="A0A1H4K0U8"/>
<comment type="similarity">
    <text evidence="3 9">Belongs to the acetyltransferase family. EctA subfamily.</text>
</comment>
<evidence type="ECO:0000313" key="12">
    <source>
        <dbReference type="Proteomes" id="UP000199183"/>
    </source>
</evidence>
<evidence type="ECO:0000259" key="10">
    <source>
        <dbReference type="PROSITE" id="PS51186"/>
    </source>
</evidence>
<dbReference type="GO" id="GO:0019491">
    <property type="term" value="P:ectoine biosynthetic process"/>
    <property type="evidence" value="ECO:0007669"/>
    <property type="project" value="UniProtKB-UniPathway"/>
</dbReference>
<evidence type="ECO:0000256" key="1">
    <source>
        <dbReference type="ARBA" id="ARBA00003741"/>
    </source>
</evidence>
<evidence type="ECO:0000256" key="7">
    <source>
        <dbReference type="ARBA" id="ARBA00023315"/>
    </source>
</evidence>
<dbReference type="InterPro" id="IPR012772">
    <property type="entry name" value="Ectoine_EctA"/>
</dbReference>
<keyword evidence="6 9" id="KW-0808">Transferase</keyword>
<dbReference type="Gene3D" id="3.40.630.30">
    <property type="match status" value="1"/>
</dbReference>